<sequence length="121" mass="12548">MSTNDSVPHTDAMAWAGSDEVLGQAAAWLDEGREVALATVVSTWGSSPRPVGSQLLVDRQGNMVGSVSGGCIEGAVVSEARAALEDGKPRLLDFGVSDEMAWEVGLACGGKVEVFVERLGD</sequence>
<dbReference type="InterPro" id="IPR003777">
    <property type="entry name" value="XdhC_CoxI"/>
</dbReference>
<dbReference type="InterPro" id="IPR052698">
    <property type="entry name" value="MoCofactor_Util/Proc"/>
</dbReference>
<keyword evidence="3" id="KW-1185">Reference proteome</keyword>
<dbReference type="Pfam" id="PF02625">
    <property type="entry name" value="XdhC_CoxI"/>
    <property type="match status" value="1"/>
</dbReference>
<gene>
    <name evidence="2" type="ORF">P2G67_09295</name>
</gene>
<reference evidence="2 3" key="1">
    <citation type="submission" date="2023-03" db="EMBL/GenBank/DDBJ databases">
        <title>Fodinicurvata sp. CAU 1616 isolated from sea sendiment.</title>
        <authorList>
            <person name="Kim W."/>
        </authorList>
    </citation>
    <scope>NUCLEOTIDE SEQUENCE [LARGE SCALE GENOMIC DNA]</scope>
    <source>
        <strain evidence="2 3">CAU 1616</strain>
    </source>
</reference>
<protein>
    <submittedName>
        <fullName evidence="2">XdhC family protein</fullName>
    </submittedName>
</protein>
<dbReference type="PANTHER" id="PTHR30388:SF4">
    <property type="entry name" value="MOLYBDENUM COFACTOR INSERTION CHAPERONE PAOD"/>
    <property type="match status" value="1"/>
</dbReference>
<accession>A0ABT5YMW6</accession>
<proteinExistence type="predicted"/>
<evidence type="ECO:0000313" key="3">
    <source>
        <dbReference type="Proteomes" id="UP001215503"/>
    </source>
</evidence>
<dbReference type="PANTHER" id="PTHR30388">
    <property type="entry name" value="ALDEHYDE OXIDOREDUCTASE MOLYBDENUM COFACTOR ASSEMBLY PROTEIN"/>
    <property type="match status" value="1"/>
</dbReference>
<organism evidence="2 3">
    <name type="scientific">Aquibaculum arenosum</name>
    <dbReference type="NCBI Taxonomy" id="3032591"/>
    <lineage>
        <taxon>Bacteria</taxon>
        <taxon>Pseudomonadati</taxon>
        <taxon>Pseudomonadota</taxon>
        <taxon>Alphaproteobacteria</taxon>
        <taxon>Rhodospirillales</taxon>
        <taxon>Rhodovibrionaceae</taxon>
        <taxon>Aquibaculum</taxon>
    </lineage>
</organism>
<dbReference type="EMBL" id="JARHUD010000005">
    <property type="protein sequence ID" value="MDF2096168.1"/>
    <property type="molecule type" value="Genomic_DNA"/>
</dbReference>
<comment type="caution">
    <text evidence="2">The sequence shown here is derived from an EMBL/GenBank/DDBJ whole genome shotgun (WGS) entry which is preliminary data.</text>
</comment>
<dbReference type="Proteomes" id="UP001215503">
    <property type="component" value="Unassembled WGS sequence"/>
</dbReference>
<evidence type="ECO:0000259" key="1">
    <source>
        <dbReference type="Pfam" id="PF02625"/>
    </source>
</evidence>
<name>A0ABT5YMW6_9PROT</name>
<feature type="domain" description="XdhC- CoxI" evidence="1">
    <location>
        <begin position="28"/>
        <end position="95"/>
    </location>
</feature>
<evidence type="ECO:0000313" key="2">
    <source>
        <dbReference type="EMBL" id="MDF2096168.1"/>
    </source>
</evidence>